<gene>
    <name evidence="2" type="ORF">QP433_08570</name>
</gene>
<dbReference type="GO" id="GO:0003676">
    <property type="term" value="F:nucleic acid binding"/>
    <property type="evidence" value="ECO:0007669"/>
    <property type="project" value="InterPro"/>
</dbReference>
<dbReference type="RefSeq" id="WP_101975142.1">
    <property type="nucleotide sequence ID" value="NZ_JASOOE010000021.1"/>
</dbReference>
<evidence type="ECO:0000259" key="1">
    <source>
        <dbReference type="PROSITE" id="PS50879"/>
    </source>
</evidence>
<evidence type="ECO:0000313" key="2">
    <source>
        <dbReference type="EMBL" id="MDK7188034.1"/>
    </source>
</evidence>
<dbReference type="PROSITE" id="PS50879">
    <property type="entry name" value="RNASE_H_1"/>
    <property type="match status" value="1"/>
</dbReference>
<reference evidence="2" key="1">
    <citation type="submission" date="2023-05" db="EMBL/GenBank/DDBJ databases">
        <title>Cataloging the Phylogenetic Diversity of Human Bladder Bacteria.</title>
        <authorList>
            <person name="Du J."/>
        </authorList>
    </citation>
    <scope>NUCLEOTIDE SEQUENCE</scope>
    <source>
        <strain evidence="2">UMB1231</strain>
    </source>
</reference>
<dbReference type="Proteomes" id="UP001229251">
    <property type="component" value="Unassembled WGS sequence"/>
</dbReference>
<accession>A0AAJ1Q7A5</accession>
<dbReference type="InterPro" id="IPR036397">
    <property type="entry name" value="RNaseH_sf"/>
</dbReference>
<dbReference type="SUPFAM" id="SSF53098">
    <property type="entry name" value="Ribonuclease H-like"/>
    <property type="match status" value="1"/>
</dbReference>
<dbReference type="CDD" id="cd09279">
    <property type="entry name" value="RNase_HI_like"/>
    <property type="match status" value="1"/>
</dbReference>
<dbReference type="InterPro" id="IPR012337">
    <property type="entry name" value="RNaseH-like_sf"/>
</dbReference>
<dbReference type="InterPro" id="IPR002156">
    <property type="entry name" value="RNaseH_domain"/>
</dbReference>
<dbReference type="GO" id="GO:0004523">
    <property type="term" value="F:RNA-DNA hybrid ribonuclease activity"/>
    <property type="evidence" value="ECO:0007669"/>
    <property type="project" value="UniProtKB-EC"/>
</dbReference>
<comment type="caution">
    <text evidence="2">The sequence shown here is derived from an EMBL/GenBank/DDBJ whole genome shotgun (WGS) entry which is preliminary data.</text>
</comment>
<evidence type="ECO:0000313" key="3">
    <source>
        <dbReference type="Proteomes" id="UP001229251"/>
    </source>
</evidence>
<dbReference type="AlphaFoldDB" id="A0AAJ1Q7A5"/>
<feature type="domain" description="RNase H type-1" evidence="1">
    <location>
        <begin position="1"/>
        <end position="130"/>
    </location>
</feature>
<organism evidence="2 3">
    <name type="scientific">Facklamia hominis</name>
    <dbReference type="NCBI Taxonomy" id="178214"/>
    <lineage>
        <taxon>Bacteria</taxon>
        <taxon>Bacillati</taxon>
        <taxon>Bacillota</taxon>
        <taxon>Bacilli</taxon>
        <taxon>Lactobacillales</taxon>
        <taxon>Aerococcaceae</taxon>
        <taxon>Facklamia</taxon>
    </lineage>
</organism>
<dbReference type="EC" id="3.1.26.4" evidence="2"/>
<protein>
    <submittedName>
        <fullName evidence="2">Ribonuclease HI family protein</fullName>
        <ecNumber evidence="2">3.1.26.4</ecNumber>
    </submittedName>
</protein>
<name>A0AAJ1Q7A5_9LACT</name>
<dbReference type="Gene3D" id="3.30.420.10">
    <property type="entry name" value="Ribonuclease H-like superfamily/Ribonuclease H"/>
    <property type="match status" value="1"/>
</dbReference>
<proteinExistence type="predicted"/>
<dbReference type="EMBL" id="JASOOE010000021">
    <property type="protein sequence ID" value="MDK7188034.1"/>
    <property type="molecule type" value="Genomic_DNA"/>
</dbReference>
<sequence length="139" mass="15801">MLTIYMDAAFDPKTGEAGLAYVIIDGQSRQSKKYYCSKLMDNHQAEFVCLRQVLRDLLLVKLPLNQVLAIKTDSKIVADSFDKGYVKSNNYQAYLSEILQLADQFDLIFVTWLPEKKNRQADGLAKQALHRQGLVEVLS</sequence>
<keyword evidence="2" id="KW-0378">Hydrolase</keyword>
<dbReference type="Pfam" id="PF13456">
    <property type="entry name" value="RVT_3"/>
    <property type="match status" value="1"/>
</dbReference>